<protein>
    <recommendedName>
        <fullName evidence="7">Protein kinase domain-containing protein</fullName>
    </recommendedName>
</protein>
<evidence type="ECO:0000313" key="9">
    <source>
        <dbReference type="Proteomes" id="UP000757232"/>
    </source>
</evidence>
<dbReference type="Proteomes" id="UP000757232">
    <property type="component" value="Unassembled WGS sequence"/>
</dbReference>
<dbReference type="Pfam" id="PF07714">
    <property type="entry name" value="PK_Tyr_Ser-Thr"/>
    <property type="match status" value="1"/>
</dbReference>
<reference evidence="8" key="1">
    <citation type="submission" date="2016-06" db="EMBL/GenBank/DDBJ databases">
        <title>Draft Genome sequence of the fungus Inonotus baumii.</title>
        <authorList>
            <person name="Zhu H."/>
            <person name="Lin W."/>
        </authorList>
    </citation>
    <scope>NUCLEOTIDE SEQUENCE</scope>
    <source>
        <strain evidence="8">821</strain>
    </source>
</reference>
<dbReference type="AlphaFoldDB" id="A0A9Q5HXQ0"/>
<dbReference type="SUPFAM" id="SSF56112">
    <property type="entry name" value="Protein kinase-like (PK-like)"/>
    <property type="match status" value="1"/>
</dbReference>
<gene>
    <name evidence="8" type="ORF">A7U60_g4899</name>
</gene>
<keyword evidence="5" id="KW-0418">Kinase</keyword>
<keyword evidence="9" id="KW-1185">Reference proteome</keyword>
<dbReference type="EMBL" id="LNZH02000186">
    <property type="protein sequence ID" value="OCB87942.1"/>
    <property type="molecule type" value="Genomic_DNA"/>
</dbReference>
<dbReference type="PROSITE" id="PS50011">
    <property type="entry name" value="PROTEIN_KINASE_DOM"/>
    <property type="match status" value="1"/>
</dbReference>
<dbReference type="GO" id="GO:0005524">
    <property type="term" value="F:ATP binding"/>
    <property type="evidence" value="ECO:0007669"/>
    <property type="project" value="UniProtKB-KW"/>
</dbReference>
<evidence type="ECO:0000256" key="5">
    <source>
        <dbReference type="ARBA" id="ARBA00022777"/>
    </source>
</evidence>
<comment type="caution">
    <text evidence="8">The sequence shown here is derived from an EMBL/GenBank/DDBJ whole genome shotgun (WGS) entry which is preliminary data.</text>
</comment>
<keyword evidence="4" id="KW-0547">Nucleotide-binding</keyword>
<evidence type="ECO:0000256" key="4">
    <source>
        <dbReference type="ARBA" id="ARBA00022741"/>
    </source>
</evidence>
<keyword evidence="6" id="KW-0067">ATP-binding</keyword>
<dbReference type="PANTHER" id="PTHR11584">
    <property type="entry name" value="SERINE/THREONINE PROTEIN KINASE"/>
    <property type="match status" value="1"/>
</dbReference>
<dbReference type="InterPro" id="IPR000719">
    <property type="entry name" value="Prot_kinase_dom"/>
</dbReference>
<accession>A0A9Q5HXQ0</accession>
<dbReference type="InterPro" id="IPR011009">
    <property type="entry name" value="Kinase-like_dom_sf"/>
</dbReference>
<evidence type="ECO:0000256" key="2">
    <source>
        <dbReference type="ARBA" id="ARBA00022527"/>
    </source>
</evidence>
<evidence type="ECO:0000256" key="1">
    <source>
        <dbReference type="ARBA" id="ARBA00006529"/>
    </source>
</evidence>
<dbReference type="Gene3D" id="1.10.510.10">
    <property type="entry name" value="Transferase(Phosphotransferase) domain 1"/>
    <property type="match status" value="2"/>
</dbReference>
<evidence type="ECO:0000259" key="7">
    <source>
        <dbReference type="PROSITE" id="PS50011"/>
    </source>
</evidence>
<organism evidence="8 9">
    <name type="scientific">Sanghuangporus baumii</name>
    <name type="common">Phellinus baumii</name>
    <dbReference type="NCBI Taxonomy" id="108892"/>
    <lineage>
        <taxon>Eukaryota</taxon>
        <taxon>Fungi</taxon>
        <taxon>Dikarya</taxon>
        <taxon>Basidiomycota</taxon>
        <taxon>Agaricomycotina</taxon>
        <taxon>Agaricomycetes</taxon>
        <taxon>Hymenochaetales</taxon>
        <taxon>Hymenochaetaceae</taxon>
        <taxon>Sanghuangporus</taxon>
    </lineage>
</organism>
<evidence type="ECO:0000313" key="8">
    <source>
        <dbReference type="EMBL" id="OCB87942.1"/>
    </source>
</evidence>
<dbReference type="PANTHER" id="PTHR11584:SF369">
    <property type="entry name" value="MITOGEN-ACTIVATED PROTEIN KINASE KINASE KINASE 19-RELATED"/>
    <property type="match status" value="1"/>
</dbReference>
<dbReference type="PROSITE" id="PS00108">
    <property type="entry name" value="PROTEIN_KINASE_ST"/>
    <property type="match status" value="1"/>
</dbReference>
<proteinExistence type="inferred from homology"/>
<dbReference type="InterPro" id="IPR001245">
    <property type="entry name" value="Ser-Thr/Tyr_kinase_cat_dom"/>
</dbReference>
<comment type="similarity">
    <text evidence="1">Belongs to the protein kinase superfamily. STE Ser/Thr protein kinase family. MAP kinase kinase kinase subfamily.</text>
</comment>
<evidence type="ECO:0000256" key="6">
    <source>
        <dbReference type="ARBA" id="ARBA00022840"/>
    </source>
</evidence>
<evidence type="ECO:0000256" key="3">
    <source>
        <dbReference type="ARBA" id="ARBA00022679"/>
    </source>
</evidence>
<keyword evidence="3" id="KW-0808">Transferase</keyword>
<dbReference type="OrthoDB" id="2758211at2759"/>
<feature type="domain" description="Protein kinase" evidence="7">
    <location>
        <begin position="187"/>
        <end position="495"/>
    </location>
</feature>
<name>A0A9Q5HXQ0_SANBA</name>
<sequence>MAPSNPWSHLYKIADRFEYGKNLAREALNRTLRHPESGRWKTVPDAAPAESLRSLFTECTRWSRLDWLSPKNWKRLHNALAEIIFPDKFQGLNCRFKLERIRAEKLGSETLDFVKNVSRKWSIRKGGAASIKEGIQNSIDLLEMMIQENLVEAILRKDYIQYLAQLCRKHRHIPRFLELEGLSFEEDASKNILDCGGSADIMLAKLNGRQVVVKVLRADKAIRTEMRKKKWSPLHEEALNWIGLDYPGLNPFLGVTLKHPRGNVGIGLVFKFQELGNSVKFLAANNEIDRVNFVQAKAFYFIGTVHFLHQMGLVHADIKGAFYFIGTVHFLHQMGLVHADIKGANILVDTNKNLVLTDFGLMLRTLFQSPFDTPMSVTASSVSDAATVDGDCTLRFSSKERVFQSVRSEKDDVWATGMTLIELAKLITGKQPFSDVYGKHLWFLNALARSDLNIRDAHLPSSVPPDLYHAINRCISPNPVDRPNTFELYTMMGRIAGRNALTGHMKEGFS</sequence>
<dbReference type="InterPro" id="IPR008271">
    <property type="entry name" value="Ser/Thr_kinase_AS"/>
</dbReference>
<dbReference type="GO" id="GO:0004674">
    <property type="term" value="F:protein serine/threonine kinase activity"/>
    <property type="evidence" value="ECO:0007669"/>
    <property type="project" value="UniProtKB-KW"/>
</dbReference>
<dbReference type="SMART" id="SM00220">
    <property type="entry name" value="S_TKc"/>
    <property type="match status" value="1"/>
</dbReference>
<keyword evidence="2" id="KW-0723">Serine/threonine-protein kinase</keyword>